<evidence type="ECO:0000313" key="3">
    <source>
        <dbReference type="Proteomes" id="UP000002402"/>
    </source>
</evidence>
<keyword evidence="3" id="KW-1185">Reference proteome</keyword>
<keyword evidence="1" id="KW-0812">Transmembrane</keyword>
<dbReference type="KEGG" id="mxa:MXAN_5884"/>
<keyword evidence="1" id="KW-1133">Transmembrane helix</keyword>
<dbReference type="Proteomes" id="UP000002402">
    <property type="component" value="Chromosome"/>
</dbReference>
<dbReference type="EMBL" id="CP000113">
    <property type="protein sequence ID" value="ABF89069.1"/>
    <property type="molecule type" value="Genomic_DNA"/>
</dbReference>
<evidence type="ECO:0000313" key="2">
    <source>
        <dbReference type="EMBL" id="ABF89069.1"/>
    </source>
</evidence>
<evidence type="ECO:0000256" key="1">
    <source>
        <dbReference type="SAM" id="Phobius"/>
    </source>
</evidence>
<dbReference type="AlphaFoldDB" id="Q1D002"/>
<proteinExistence type="predicted"/>
<accession>Q1D002</accession>
<organism evidence="2 3">
    <name type="scientific">Myxococcus xanthus (strain DK1622)</name>
    <dbReference type="NCBI Taxonomy" id="246197"/>
    <lineage>
        <taxon>Bacteria</taxon>
        <taxon>Pseudomonadati</taxon>
        <taxon>Myxococcota</taxon>
        <taxon>Myxococcia</taxon>
        <taxon>Myxococcales</taxon>
        <taxon>Cystobacterineae</taxon>
        <taxon>Myxococcaceae</taxon>
        <taxon>Myxococcus</taxon>
    </lineage>
</organism>
<name>Q1D002_MYXXD</name>
<protein>
    <submittedName>
        <fullName evidence="2">Uncharacterized protein</fullName>
    </submittedName>
</protein>
<dbReference type="eggNOG" id="ENOG5032KXC">
    <property type="taxonomic scope" value="Bacteria"/>
</dbReference>
<feature type="transmembrane region" description="Helical" evidence="1">
    <location>
        <begin position="205"/>
        <end position="222"/>
    </location>
</feature>
<dbReference type="STRING" id="246197.MXAN_5884"/>
<dbReference type="EnsemblBacteria" id="ABF89069">
    <property type="protein sequence ID" value="ABF89069"/>
    <property type="gene ID" value="MXAN_5884"/>
</dbReference>
<dbReference type="HOGENOM" id="CLU_1282075_0_0_7"/>
<reference evidence="2 3" key="1">
    <citation type="journal article" date="2006" name="Proc. Natl. Acad. Sci. U.S.A.">
        <title>Evolution of sensory complexity recorded in a myxobacterial genome.</title>
        <authorList>
            <person name="Goldman B.S."/>
            <person name="Nierman W.C."/>
            <person name="Kaiser D."/>
            <person name="Slater S.C."/>
            <person name="Durkin A.S."/>
            <person name="Eisen J.A."/>
            <person name="Ronning C.M."/>
            <person name="Barbazuk W.B."/>
            <person name="Blanchard M."/>
            <person name="Field C."/>
            <person name="Halling C."/>
            <person name="Hinkle G."/>
            <person name="Iartchuk O."/>
            <person name="Kim H.S."/>
            <person name="Mackenzie C."/>
            <person name="Madupu R."/>
            <person name="Miller N."/>
            <person name="Shvartsbeyn A."/>
            <person name="Sullivan S.A."/>
            <person name="Vaudin M."/>
            <person name="Wiegand R."/>
            <person name="Kaplan H.B."/>
        </authorList>
    </citation>
    <scope>NUCLEOTIDE SEQUENCE [LARGE SCALE GENOMIC DNA]</scope>
    <source>
        <strain evidence="3">DK1622</strain>
    </source>
</reference>
<sequence>MGGNAPGGPPFMNVLAELGIAVAGLVLALVLLSMNLWRSILFLFPSSVRVEPEAPADQMDLPLELSGRANQLQALGFVPLGSHEEKPRLQRATRSYDWAHPGECVFATLHEGQGGAPRLYLLTPLASGGFVITADYRRPALEVPGVYLAGSLEDAPPDRLLRAHLRRLDGLQPAGDFTWEGRVAAGRSWYQGLGRKEIRKQNLQGLLWTVIALAIVASAFFGPRAP</sequence>
<keyword evidence="1" id="KW-0472">Membrane</keyword>
<dbReference type="OrthoDB" id="5381494at2"/>
<feature type="transmembrane region" description="Helical" evidence="1">
    <location>
        <begin position="18"/>
        <end position="37"/>
    </location>
</feature>
<gene>
    <name evidence="2" type="ordered locus">MXAN_5884</name>
</gene>